<dbReference type="EMBL" id="JAVDPW010000009">
    <property type="protein sequence ID" value="MDR6292540.1"/>
    <property type="molecule type" value="Genomic_DNA"/>
</dbReference>
<dbReference type="Gene3D" id="3.30.2310.20">
    <property type="entry name" value="RelE-like"/>
    <property type="match status" value="1"/>
</dbReference>
<dbReference type="PANTHER" id="PTHR33755">
    <property type="entry name" value="TOXIN PARE1-RELATED"/>
    <property type="match status" value="1"/>
</dbReference>
<gene>
    <name evidence="3" type="ORF">E9232_005080</name>
</gene>
<organism evidence="3 4">
    <name type="scientific">Inquilinus ginsengisoli</name>
    <dbReference type="NCBI Taxonomy" id="363840"/>
    <lineage>
        <taxon>Bacteria</taxon>
        <taxon>Pseudomonadati</taxon>
        <taxon>Pseudomonadota</taxon>
        <taxon>Alphaproteobacteria</taxon>
        <taxon>Rhodospirillales</taxon>
        <taxon>Rhodospirillaceae</taxon>
        <taxon>Inquilinus</taxon>
    </lineage>
</organism>
<comment type="similarity">
    <text evidence="1">Belongs to the RelE toxin family.</text>
</comment>
<dbReference type="RefSeq" id="WP_309798732.1">
    <property type="nucleotide sequence ID" value="NZ_JAVDPW010000009.1"/>
</dbReference>
<dbReference type="NCBIfam" id="TIGR02385">
    <property type="entry name" value="RelE_StbE"/>
    <property type="match status" value="1"/>
</dbReference>
<name>A0ABU1JV86_9PROT</name>
<reference evidence="3 4" key="1">
    <citation type="submission" date="2023-07" db="EMBL/GenBank/DDBJ databases">
        <title>Sorghum-associated microbial communities from plants grown in Nebraska, USA.</title>
        <authorList>
            <person name="Schachtman D."/>
        </authorList>
    </citation>
    <scope>NUCLEOTIDE SEQUENCE [LARGE SCALE GENOMIC DNA]</scope>
    <source>
        <strain evidence="3 4">584</strain>
    </source>
</reference>
<keyword evidence="4" id="KW-1185">Reference proteome</keyword>
<dbReference type="InterPro" id="IPR007712">
    <property type="entry name" value="RelE/ParE_toxin"/>
</dbReference>
<accession>A0ABU1JV86</accession>
<dbReference type="Pfam" id="PF05016">
    <property type="entry name" value="ParE_toxin"/>
    <property type="match status" value="1"/>
</dbReference>
<dbReference type="InterPro" id="IPR051803">
    <property type="entry name" value="TA_system_RelE-like_toxin"/>
</dbReference>
<sequence length="103" mass="12008">MRLAWTPEAITDRRAVYDHVAAANPRAAQDLDRLFQHKIGRLLSHPLIGRPSRRLQGTRELVVHQNYVVAYDVRDEVVRILRLLHTSRLWPPAPPDDEDDRQE</sequence>
<evidence type="ECO:0000313" key="3">
    <source>
        <dbReference type="EMBL" id="MDR6292540.1"/>
    </source>
</evidence>
<keyword evidence="2" id="KW-1277">Toxin-antitoxin system</keyword>
<proteinExistence type="inferred from homology"/>
<evidence type="ECO:0000256" key="1">
    <source>
        <dbReference type="ARBA" id="ARBA00006226"/>
    </source>
</evidence>
<comment type="caution">
    <text evidence="3">The sequence shown here is derived from an EMBL/GenBank/DDBJ whole genome shotgun (WGS) entry which is preliminary data.</text>
</comment>
<evidence type="ECO:0000313" key="4">
    <source>
        <dbReference type="Proteomes" id="UP001262410"/>
    </source>
</evidence>
<protein>
    <submittedName>
        <fullName evidence="3">Addiction module RelE/StbE family toxin</fullName>
    </submittedName>
</protein>
<evidence type="ECO:0000256" key="2">
    <source>
        <dbReference type="ARBA" id="ARBA00022649"/>
    </source>
</evidence>
<dbReference type="InterPro" id="IPR035093">
    <property type="entry name" value="RelE/ParE_toxin_dom_sf"/>
</dbReference>
<dbReference type="Proteomes" id="UP001262410">
    <property type="component" value="Unassembled WGS sequence"/>
</dbReference>